<dbReference type="GO" id="GO:0016020">
    <property type="term" value="C:membrane"/>
    <property type="evidence" value="ECO:0007669"/>
    <property type="project" value="UniProtKB-SubCell"/>
</dbReference>
<feature type="transmembrane region" description="Helical" evidence="11">
    <location>
        <begin position="181"/>
        <end position="203"/>
    </location>
</feature>
<protein>
    <submittedName>
        <fullName evidence="13">Na+/H+ antiporter</fullName>
    </submittedName>
</protein>
<keyword evidence="8" id="KW-0406">Ion transport</keyword>
<keyword evidence="6 11" id="KW-1133">Transmembrane helix</keyword>
<dbReference type="PANTHER" id="PTHR43562">
    <property type="entry name" value="NAPA-TYPE SODIUM/HYDROGEN ANTIPORTER"/>
    <property type="match status" value="1"/>
</dbReference>
<dbReference type="PANTHER" id="PTHR43562:SF3">
    <property type="entry name" value="SODIUM ION_PROTON EXCHANGER (EUROFUNG)"/>
    <property type="match status" value="1"/>
</dbReference>
<evidence type="ECO:0000256" key="1">
    <source>
        <dbReference type="ARBA" id="ARBA00004141"/>
    </source>
</evidence>
<evidence type="ECO:0000256" key="11">
    <source>
        <dbReference type="SAM" id="Phobius"/>
    </source>
</evidence>
<keyword evidence="10" id="KW-0739">Sodium transport</keyword>
<comment type="caution">
    <text evidence="13">The sequence shown here is derived from an EMBL/GenBank/DDBJ whole genome shotgun (WGS) entry which is preliminary data.</text>
</comment>
<feature type="transmembrane region" description="Helical" evidence="11">
    <location>
        <begin position="84"/>
        <end position="108"/>
    </location>
</feature>
<evidence type="ECO:0000256" key="3">
    <source>
        <dbReference type="ARBA" id="ARBA00022448"/>
    </source>
</evidence>
<dbReference type="InterPro" id="IPR038770">
    <property type="entry name" value="Na+/solute_symporter_sf"/>
</dbReference>
<feature type="transmembrane region" description="Helical" evidence="11">
    <location>
        <begin position="295"/>
        <end position="315"/>
    </location>
</feature>
<gene>
    <name evidence="13" type="ORF">JF76_10910</name>
</gene>
<dbReference type="EMBL" id="JXBY01000019">
    <property type="protein sequence ID" value="KJY55452.1"/>
    <property type="molecule type" value="Genomic_DNA"/>
</dbReference>
<feature type="transmembrane region" description="Helical" evidence="11">
    <location>
        <begin position="352"/>
        <end position="376"/>
    </location>
</feature>
<dbReference type="GO" id="GO:1902600">
    <property type="term" value="P:proton transmembrane transport"/>
    <property type="evidence" value="ECO:0007669"/>
    <property type="project" value="InterPro"/>
</dbReference>
<dbReference type="GO" id="GO:0015297">
    <property type="term" value="F:antiporter activity"/>
    <property type="evidence" value="ECO:0007669"/>
    <property type="project" value="UniProtKB-KW"/>
</dbReference>
<feature type="transmembrane region" description="Helical" evidence="11">
    <location>
        <begin position="215"/>
        <end position="232"/>
    </location>
</feature>
<keyword evidence="5 11" id="KW-0812">Transmembrane</keyword>
<keyword evidence="9 11" id="KW-0472">Membrane</keyword>
<feature type="transmembrane region" description="Helical" evidence="11">
    <location>
        <begin position="144"/>
        <end position="169"/>
    </location>
</feature>
<feature type="transmembrane region" description="Helical" evidence="11">
    <location>
        <begin position="114"/>
        <end position="132"/>
    </location>
</feature>
<proteinExistence type="inferred from homology"/>
<reference evidence="13 14" key="1">
    <citation type="submission" date="2014-12" db="EMBL/GenBank/DDBJ databases">
        <title>Comparative genomics of the lactic acid bacteria isolated from the honey bee gut.</title>
        <authorList>
            <person name="Ellegaard K.M."/>
            <person name="Tamarit D."/>
            <person name="Javelind E."/>
            <person name="Olofsson T."/>
            <person name="Andersson S.G."/>
            <person name="Vasquez A."/>
        </authorList>
    </citation>
    <scope>NUCLEOTIDE SEQUENCE [LARGE SCALE GENOMIC DNA]</scope>
    <source>
        <strain evidence="13 14">Biut2</strain>
    </source>
</reference>
<feature type="transmembrane region" description="Helical" evidence="11">
    <location>
        <begin position="238"/>
        <end position="253"/>
    </location>
</feature>
<evidence type="ECO:0000256" key="9">
    <source>
        <dbReference type="ARBA" id="ARBA00023136"/>
    </source>
</evidence>
<evidence type="ECO:0000256" key="10">
    <source>
        <dbReference type="ARBA" id="ARBA00023201"/>
    </source>
</evidence>
<dbReference type="PATRIC" id="fig|1218493.3.peg.1142"/>
<dbReference type="Proteomes" id="UP000033533">
    <property type="component" value="Unassembled WGS sequence"/>
</dbReference>
<dbReference type="OrthoDB" id="9793589at2"/>
<organism evidence="13 14">
    <name type="scientific">Lactobacillus kullabergensis</name>
    <dbReference type="NCBI Taxonomy" id="1218493"/>
    <lineage>
        <taxon>Bacteria</taxon>
        <taxon>Bacillati</taxon>
        <taxon>Bacillota</taxon>
        <taxon>Bacilli</taxon>
        <taxon>Lactobacillales</taxon>
        <taxon>Lactobacillaceae</taxon>
        <taxon>Lactobacillus</taxon>
    </lineage>
</organism>
<dbReference type="GO" id="GO:0006814">
    <property type="term" value="P:sodium ion transport"/>
    <property type="evidence" value="ECO:0007669"/>
    <property type="project" value="UniProtKB-KW"/>
</dbReference>
<comment type="subcellular location">
    <subcellularLocation>
        <location evidence="1">Membrane</location>
        <topology evidence="1">Multi-pass membrane protein</topology>
    </subcellularLocation>
</comment>
<evidence type="ECO:0000259" key="12">
    <source>
        <dbReference type="Pfam" id="PF00999"/>
    </source>
</evidence>
<keyword evidence="7" id="KW-0915">Sodium</keyword>
<feature type="transmembrane region" description="Helical" evidence="11">
    <location>
        <begin position="265"/>
        <end position="283"/>
    </location>
</feature>
<dbReference type="STRING" id="1218493.JF76_10910"/>
<sequence>MKFLGMLVVILIATLIGGQFSARLRLPAVVGELLAGIVIGPGIFNLVQPGGIIKVFSDIGVIFLMFLAGLDSDIKTLKKLFRPSVLVAAFGMIVPIIIAYITGILFNFSQVESLFLGLTFSATSVSISVAVLQEMGRLEGKEGMTILGAAVADDLLSILLLSIVSGLTGVSEQGSSMEKNFIISLLVQAAFLILLVLLSIYVIPRLISLSQRLTLPVPETLVAMIIVVLASWAAEEVGLSNVIGAFFVGLALNRTSAQKTLKKNFTVISYSSFIPVFFVSIGLDMSIKGILHDFILFIVLIIGGVLSKLVGASLGAKMAGFSNSSSLLVGTGMVSRGEMALVVAQIGLTNHLLAPAAYSTVIGAIIMTTVISPFLLKWSILRMDKNE</sequence>
<evidence type="ECO:0000256" key="5">
    <source>
        <dbReference type="ARBA" id="ARBA00022692"/>
    </source>
</evidence>
<evidence type="ECO:0000313" key="14">
    <source>
        <dbReference type="Proteomes" id="UP000033533"/>
    </source>
</evidence>
<evidence type="ECO:0000256" key="8">
    <source>
        <dbReference type="ARBA" id="ARBA00023065"/>
    </source>
</evidence>
<evidence type="ECO:0000256" key="7">
    <source>
        <dbReference type="ARBA" id="ARBA00023053"/>
    </source>
</evidence>
<name>A0A0F4L9F7_9LACO</name>
<dbReference type="HOGENOM" id="CLU_005126_7_1_9"/>
<feature type="domain" description="Cation/H+ exchanger transmembrane" evidence="12">
    <location>
        <begin position="11"/>
        <end position="377"/>
    </location>
</feature>
<dbReference type="AlphaFoldDB" id="A0A0F4L9F7"/>
<feature type="transmembrane region" description="Helical" evidence="11">
    <location>
        <begin position="51"/>
        <end position="72"/>
    </location>
</feature>
<dbReference type="Gene3D" id="1.20.1530.20">
    <property type="match status" value="1"/>
</dbReference>
<evidence type="ECO:0000256" key="6">
    <source>
        <dbReference type="ARBA" id="ARBA00022989"/>
    </source>
</evidence>
<comment type="similarity">
    <text evidence="2">Belongs to the monovalent cation:proton antiporter 2 (CPA2) transporter (TC 2.A.37) family.</text>
</comment>
<dbReference type="InterPro" id="IPR006153">
    <property type="entry name" value="Cation/H_exchanger_TM"/>
</dbReference>
<accession>A0A0F4L9F7</accession>
<dbReference type="RefSeq" id="WP_045928175.1">
    <property type="nucleotide sequence ID" value="NZ_JBHSZS010000025.1"/>
</dbReference>
<evidence type="ECO:0000256" key="4">
    <source>
        <dbReference type="ARBA" id="ARBA00022449"/>
    </source>
</evidence>
<evidence type="ECO:0000256" key="2">
    <source>
        <dbReference type="ARBA" id="ARBA00005551"/>
    </source>
</evidence>
<keyword evidence="4" id="KW-0050">Antiport</keyword>
<evidence type="ECO:0000313" key="13">
    <source>
        <dbReference type="EMBL" id="KJY55452.1"/>
    </source>
</evidence>
<keyword evidence="3" id="KW-0813">Transport</keyword>
<dbReference type="Pfam" id="PF00999">
    <property type="entry name" value="Na_H_Exchanger"/>
    <property type="match status" value="1"/>
</dbReference>